<dbReference type="Proteomes" id="UP000054217">
    <property type="component" value="Unassembled WGS sequence"/>
</dbReference>
<organism evidence="2 3">
    <name type="scientific">Pisolithus tinctorius Marx 270</name>
    <dbReference type="NCBI Taxonomy" id="870435"/>
    <lineage>
        <taxon>Eukaryota</taxon>
        <taxon>Fungi</taxon>
        <taxon>Dikarya</taxon>
        <taxon>Basidiomycota</taxon>
        <taxon>Agaricomycotina</taxon>
        <taxon>Agaricomycetes</taxon>
        <taxon>Agaricomycetidae</taxon>
        <taxon>Boletales</taxon>
        <taxon>Sclerodermatineae</taxon>
        <taxon>Pisolithaceae</taxon>
        <taxon>Pisolithus</taxon>
    </lineage>
</organism>
<feature type="region of interest" description="Disordered" evidence="1">
    <location>
        <begin position="246"/>
        <end position="288"/>
    </location>
</feature>
<evidence type="ECO:0008006" key="4">
    <source>
        <dbReference type="Google" id="ProtNLM"/>
    </source>
</evidence>
<dbReference type="OrthoDB" id="2691415at2759"/>
<keyword evidence="3" id="KW-1185">Reference proteome</keyword>
<reference evidence="2 3" key="1">
    <citation type="submission" date="2014-04" db="EMBL/GenBank/DDBJ databases">
        <authorList>
            <consortium name="DOE Joint Genome Institute"/>
            <person name="Kuo A."/>
            <person name="Kohler A."/>
            <person name="Costa M.D."/>
            <person name="Nagy L.G."/>
            <person name="Floudas D."/>
            <person name="Copeland A."/>
            <person name="Barry K.W."/>
            <person name="Cichocki N."/>
            <person name="Veneault-Fourrey C."/>
            <person name="LaButti K."/>
            <person name="Lindquist E.A."/>
            <person name="Lipzen A."/>
            <person name="Lundell T."/>
            <person name="Morin E."/>
            <person name="Murat C."/>
            <person name="Sun H."/>
            <person name="Tunlid A."/>
            <person name="Henrissat B."/>
            <person name="Grigoriev I.V."/>
            <person name="Hibbett D.S."/>
            <person name="Martin F."/>
            <person name="Nordberg H.P."/>
            <person name="Cantor M.N."/>
            <person name="Hua S.X."/>
        </authorList>
    </citation>
    <scope>NUCLEOTIDE SEQUENCE [LARGE SCALE GENOMIC DNA]</scope>
    <source>
        <strain evidence="2 3">Marx 270</strain>
    </source>
</reference>
<accession>A0A0C3KR95</accession>
<evidence type="ECO:0000256" key="1">
    <source>
        <dbReference type="SAM" id="MobiDB-lite"/>
    </source>
</evidence>
<name>A0A0C3KR95_PISTI</name>
<dbReference type="AlphaFoldDB" id="A0A0C3KR95"/>
<feature type="non-terminal residue" evidence="2">
    <location>
        <position position="288"/>
    </location>
</feature>
<feature type="compositionally biased region" description="Low complexity" evidence="1">
    <location>
        <begin position="32"/>
        <end position="43"/>
    </location>
</feature>
<feature type="compositionally biased region" description="Polar residues" evidence="1">
    <location>
        <begin position="277"/>
        <end position="288"/>
    </location>
</feature>
<feature type="compositionally biased region" description="Acidic residues" evidence="1">
    <location>
        <begin position="44"/>
        <end position="61"/>
    </location>
</feature>
<evidence type="ECO:0000313" key="2">
    <source>
        <dbReference type="EMBL" id="KIO12062.1"/>
    </source>
</evidence>
<feature type="non-terminal residue" evidence="2">
    <location>
        <position position="1"/>
    </location>
</feature>
<reference evidence="3" key="2">
    <citation type="submission" date="2015-01" db="EMBL/GenBank/DDBJ databases">
        <title>Evolutionary Origins and Diversification of the Mycorrhizal Mutualists.</title>
        <authorList>
            <consortium name="DOE Joint Genome Institute"/>
            <consortium name="Mycorrhizal Genomics Consortium"/>
            <person name="Kohler A."/>
            <person name="Kuo A."/>
            <person name="Nagy L.G."/>
            <person name="Floudas D."/>
            <person name="Copeland A."/>
            <person name="Barry K.W."/>
            <person name="Cichocki N."/>
            <person name="Veneault-Fourrey C."/>
            <person name="LaButti K."/>
            <person name="Lindquist E.A."/>
            <person name="Lipzen A."/>
            <person name="Lundell T."/>
            <person name="Morin E."/>
            <person name="Murat C."/>
            <person name="Riley R."/>
            <person name="Ohm R."/>
            <person name="Sun H."/>
            <person name="Tunlid A."/>
            <person name="Henrissat B."/>
            <person name="Grigoriev I.V."/>
            <person name="Hibbett D.S."/>
            <person name="Martin F."/>
        </authorList>
    </citation>
    <scope>NUCLEOTIDE SEQUENCE [LARGE SCALE GENOMIC DNA]</scope>
    <source>
        <strain evidence="3">Marx 270</strain>
    </source>
</reference>
<gene>
    <name evidence="2" type="ORF">M404DRAFT_110585</name>
</gene>
<dbReference type="EMBL" id="KN831948">
    <property type="protein sequence ID" value="KIO12062.1"/>
    <property type="molecule type" value="Genomic_DNA"/>
</dbReference>
<feature type="region of interest" description="Disordered" evidence="1">
    <location>
        <begin position="1"/>
        <end position="63"/>
    </location>
</feature>
<dbReference type="InParanoid" id="A0A0C3KR95"/>
<protein>
    <recommendedName>
        <fullName evidence="4">Retrotransposon gag domain-containing protein</fullName>
    </recommendedName>
</protein>
<dbReference type="HOGENOM" id="CLU_033743_2_0_1"/>
<feature type="compositionally biased region" description="Acidic residues" evidence="1">
    <location>
        <begin position="18"/>
        <end position="31"/>
    </location>
</feature>
<proteinExistence type="predicted"/>
<sequence>PHHSIAPIPSDDPGDKGLDDDDNNNPEDDDPGNSPSDDGPSDNNLDEDDPEDELDFPDPDTEPTIMVLDNLAEAIKLLACNAHSSPESSSRTKLHEPDTFDGTIPKQLCAFFIQCKLNFQDWPQAFRANCTKVIFTQSYLKGMALEQFEPDLPGVEDPDDRPLWMDSWREFILELQTTFGPHDPVADAKSQLDHLHMKDNQHINKYIIKDEVCRVAKPQTLHELHHLAQEIDAHYWECKEEIQWASKHKGSSASNNNKSGGSGNNNQPKTSQEKAKTGSNNNSGSSPK</sequence>
<evidence type="ECO:0000313" key="3">
    <source>
        <dbReference type="Proteomes" id="UP000054217"/>
    </source>
</evidence>